<accession>A0A366HFY1</accession>
<comment type="caution">
    <text evidence="2">The sequence shown here is derived from an EMBL/GenBank/DDBJ whole genome shotgun (WGS) entry which is preliminary data.</text>
</comment>
<protein>
    <recommendedName>
        <fullName evidence="4">Phage integrase family protein</fullName>
    </recommendedName>
</protein>
<keyword evidence="3" id="KW-1185">Reference proteome</keyword>
<feature type="region of interest" description="Disordered" evidence="1">
    <location>
        <begin position="1"/>
        <end position="40"/>
    </location>
</feature>
<dbReference type="EMBL" id="QNRR01000007">
    <property type="protein sequence ID" value="RBP41474.1"/>
    <property type="molecule type" value="Genomic_DNA"/>
</dbReference>
<evidence type="ECO:0008006" key="4">
    <source>
        <dbReference type="Google" id="ProtNLM"/>
    </source>
</evidence>
<evidence type="ECO:0000256" key="1">
    <source>
        <dbReference type="SAM" id="MobiDB-lite"/>
    </source>
</evidence>
<dbReference type="Proteomes" id="UP000253426">
    <property type="component" value="Unassembled WGS sequence"/>
</dbReference>
<evidence type="ECO:0000313" key="3">
    <source>
        <dbReference type="Proteomes" id="UP000253426"/>
    </source>
</evidence>
<name>A0A366HFY1_9BACT</name>
<dbReference type="InterPro" id="IPR011010">
    <property type="entry name" value="DNA_brk_join_enz"/>
</dbReference>
<reference evidence="2 3" key="1">
    <citation type="submission" date="2018-06" db="EMBL/GenBank/DDBJ databases">
        <title>Genomic Encyclopedia of Type Strains, Phase IV (KMG-IV): sequencing the most valuable type-strain genomes for metagenomic binning, comparative biology and taxonomic classification.</title>
        <authorList>
            <person name="Goeker M."/>
        </authorList>
    </citation>
    <scope>NUCLEOTIDE SEQUENCE [LARGE SCALE GENOMIC DNA]</scope>
    <source>
        <strain evidence="2 3">DSM 25532</strain>
    </source>
</reference>
<proteinExistence type="predicted"/>
<dbReference type="AlphaFoldDB" id="A0A366HFY1"/>
<dbReference type="GO" id="GO:0003677">
    <property type="term" value="F:DNA binding"/>
    <property type="evidence" value="ECO:0007669"/>
    <property type="project" value="InterPro"/>
</dbReference>
<organism evidence="2 3">
    <name type="scientific">Roseimicrobium gellanilyticum</name>
    <dbReference type="NCBI Taxonomy" id="748857"/>
    <lineage>
        <taxon>Bacteria</taxon>
        <taxon>Pseudomonadati</taxon>
        <taxon>Verrucomicrobiota</taxon>
        <taxon>Verrucomicrobiia</taxon>
        <taxon>Verrucomicrobiales</taxon>
        <taxon>Verrucomicrobiaceae</taxon>
        <taxon>Roseimicrobium</taxon>
    </lineage>
</organism>
<sequence>MELIGHDSEQMSQHYTHVGQEALKNATEALPDFTAPQKGP</sequence>
<evidence type="ECO:0000313" key="2">
    <source>
        <dbReference type="EMBL" id="RBP41474.1"/>
    </source>
</evidence>
<gene>
    <name evidence="2" type="ORF">DES53_107306</name>
</gene>
<dbReference type="SUPFAM" id="SSF56349">
    <property type="entry name" value="DNA breaking-rejoining enzymes"/>
    <property type="match status" value="1"/>
</dbReference>